<evidence type="ECO:0000313" key="11">
    <source>
        <dbReference type="Proteomes" id="UP001172673"/>
    </source>
</evidence>
<feature type="region of interest" description="Disordered" evidence="8">
    <location>
        <begin position="173"/>
        <end position="196"/>
    </location>
</feature>
<evidence type="ECO:0000256" key="1">
    <source>
        <dbReference type="ARBA" id="ARBA00004245"/>
    </source>
</evidence>
<organism evidence="10 11">
    <name type="scientific">Cladophialophora chaetospira</name>
    <dbReference type="NCBI Taxonomy" id="386627"/>
    <lineage>
        <taxon>Eukaryota</taxon>
        <taxon>Fungi</taxon>
        <taxon>Dikarya</taxon>
        <taxon>Ascomycota</taxon>
        <taxon>Pezizomycotina</taxon>
        <taxon>Eurotiomycetes</taxon>
        <taxon>Chaetothyriomycetidae</taxon>
        <taxon>Chaetothyriales</taxon>
        <taxon>Herpotrichiellaceae</taxon>
        <taxon>Cladophialophora</taxon>
    </lineage>
</organism>
<keyword evidence="3" id="KW-0963">Cytoplasm</keyword>
<comment type="subcellular location">
    <subcellularLocation>
        <location evidence="1">Cytoplasm</location>
        <location evidence="1">Cytoskeleton</location>
    </subcellularLocation>
</comment>
<dbReference type="SMART" id="SM00102">
    <property type="entry name" value="ADF"/>
    <property type="match status" value="2"/>
</dbReference>
<feature type="compositionally biased region" description="Gly residues" evidence="8">
    <location>
        <begin position="348"/>
        <end position="368"/>
    </location>
</feature>
<proteinExistence type="inferred from homology"/>
<comment type="subunit">
    <text evidence="7">Interacts with G-actin; ADP-actin form.</text>
</comment>
<dbReference type="EMBL" id="JAPDRK010000012">
    <property type="protein sequence ID" value="KAJ9607267.1"/>
    <property type="molecule type" value="Genomic_DNA"/>
</dbReference>
<dbReference type="Pfam" id="PF00241">
    <property type="entry name" value="Cofilin_ADF"/>
    <property type="match status" value="2"/>
</dbReference>
<feature type="compositionally biased region" description="Basic and acidic residues" evidence="8">
    <location>
        <begin position="173"/>
        <end position="187"/>
    </location>
</feature>
<dbReference type="GO" id="GO:0051015">
    <property type="term" value="F:actin filament binding"/>
    <property type="evidence" value="ECO:0007669"/>
    <property type="project" value="TreeGrafter"/>
</dbReference>
<evidence type="ECO:0000313" key="10">
    <source>
        <dbReference type="EMBL" id="KAJ9607267.1"/>
    </source>
</evidence>
<evidence type="ECO:0000256" key="8">
    <source>
        <dbReference type="SAM" id="MobiDB-lite"/>
    </source>
</evidence>
<protein>
    <submittedName>
        <fullName evidence="10">Twinfilin-1</fullName>
    </submittedName>
</protein>
<feature type="domain" description="ADF-H" evidence="9">
    <location>
        <begin position="207"/>
        <end position="338"/>
    </location>
</feature>
<dbReference type="CDD" id="cd11284">
    <property type="entry name" value="ADF_Twf-C_like"/>
    <property type="match status" value="1"/>
</dbReference>
<feature type="region of interest" description="Disordered" evidence="8">
    <location>
        <begin position="348"/>
        <end position="380"/>
    </location>
</feature>
<feature type="region of interest" description="Disordered" evidence="8">
    <location>
        <begin position="133"/>
        <end position="157"/>
    </location>
</feature>
<name>A0AA38X5N5_9EURO</name>
<feature type="domain" description="ADF-H" evidence="9">
    <location>
        <begin position="3"/>
        <end position="137"/>
    </location>
</feature>
<keyword evidence="11" id="KW-1185">Reference proteome</keyword>
<evidence type="ECO:0000256" key="3">
    <source>
        <dbReference type="ARBA" id="ARBA00022490"/>
    </source>
</evidence>
<dbReference type="PANTHER" id="PTHR13759:SF1">
    <property type="entry name" value="TWINFILIN"/>
    <property type="match status" value="1"/>
</dbReference>
<keyword evidence="4" id="KW-0677">Repeat</keyword>
<dbReference type="GO" id="GO:0005884">
    <property type="term" value="C:actin filament"/>
    <property type="evidence" value="ECO:0007669"/>
    <property type="project" value="TreeGrafter"/>
</dbReference>
<gene>
    <name evidence="10" type="primary">TWF1</name>
    <name evidence="10" type="ORF">H2200_008340</name>
</gene>
<feature type="compositionally biased region" description="Low complexity" evidence="8">
    <location>
        <begin position="139"/>
        <end position="152"/>
    </location>
</feature>
<evidence type="ECO:0000256" key="7">
    <source>
        <dbReference type="ARBA" id="ARBA00038532"/>
    </source>
</evidence>
<dbReference type="GO" id="GO:0005737">
    <property type="term" value="C:cytoplasm"/>
    <property type="evidence" value="ECO:0007669"/>
    <property type="project" value="TreeGrafter"/>
</dbReference>
<dbReference type="GO" id="GO:0051016">
    <property type="term" value="P:barbed-end actin filament capping"/>
    <property type="evidence" value="ECO:0007669"/>
    <property type="project" value="TreeGrafter"/>
</dbReference>
<reference evidence="10" key="1">
    <citation type="submission" date="2022-10" db="EMBL/GenBank/DDBJ databases">
        <title>Culturing micro-colonial fungi from biological soil crusts in the Mojave desert and describing Neophaeococcomyces mojavensis, and introducing the new genera and species Taxawa tesnikishii.</title>
        <authorList>
            <person name="Kurbessoian T."/>
            <person name="Stajich J.E."/>
        </authorList>
    </citation>
    <scope>NUCLEOTIDE SEQUENCE</scope>
    <source>
        <strain evidence="10">TK_41</strain>
    </source>
</reference>
<keyword evidence="5" id="KW-0009">Actin-binding</keyword>
<accession>A0AA38X5N5</accession>
<dbReference type="CDD" id="cd11285">
    <property type="entry name" value="ADF_Twf-N_like"/>
    <property type="match status" value="1"/>
</dbReference>
<dbReference type="SUPFAM" id="SSF55753">
    <property type="entry name" value="Actin depolymerizing proteins"/>
    <property type="match status" value="2"/>
</dbReference>
<evidence type="ECO:0000256" key="6">
    <source>
        <dbReference type="ARBA" id="ARBA00023212"/>
    </source>
</evidence>
<dbReference type="Proteomes" id="UP001172673">
    <property type="component" value="Unassembled WGS sequence"/>
</dbReference>
<dbReference type="PANTHER" id="PTHR13759">
    <property type="entry name" value="TWINFILIN"/>
    <property type="match status" value="1"/>
</dbReference>
<comment type="caution">
    <text evidence="10">The sequence shown here is derived from an EMBL/GenBank/DDBJ whole genome shotgun (WGS) entry which is preliminary data.</text>
</comment>
<comment type="similarity">
    <text evidence="2">Belongs to the actin-binding proteins ADF family. Twinfilin subfamily.</text>
</comment>
<dbReference type="AlphaFoldDB" id="A0AA38X5N5"/>
<evidence type="ECO:0000256" key="5">
    <source>
        <dbReference type="ARBA" id="ARBA00023203"/>
    </source>
</evidence>
<dbReference type="PROSITE" id="PS51263">
    <property type="entry name" value="ADF_H"/>
    <property type="match status" value="2"/>
</dbReference>
<dbReference type="Gene3D" id="3.40.20.10">
    <property type="entry name" value="Severin"/>
    <property type="match status" value="2"/>
</dbReference>
<dbReference type="InterPro" id="IPR002108">
    <property type="entry name" value="ADF-H"/>
</dbReference>
<evidence type="ECO:0000256" key="2">
    <source>
        <dbReference type="ARBA" id="ARBA00009557"/>
    </source>
</evidence>
<sequence length="380" mass="40245">MQSGITASSELQSAFTNFTSDTNLFSLPITIASESLQPLDRIPFPSPHSGLLNSIHTLSDILTPTNPLFLLLRRAPSSNELIAITYIPSRAPVRQKTLFASTRNTLMRELGNEKFSETVFLTEREEILDPAQWDERAKGSAAASGGKPAPGATRAAVDDGLLSVEERELQAVKRAEEEERHGTRGRDLMGAGGSGADFVAGQSKGRNAMKISDEAKSTLTSFKDPAASEGRLAIFSIDIPTEEIQVISTASDVQPANVADSLLQDRPSYTLYNAPGVPGTIFIYVCPGSSKIKERMIHASSRLGMTKLAGWEGVEIVKRLEAGDPEELGGGRLEEEVRALSAAAGVTGGVVGGGEDGSAPGSGTGTPRGGFARPKRPGKR</sequence>
<dbReference type="InterPro" id="IPR029006">
    <property type="entry name" value="ADF-H/Gelsolin-like_dom_sf"/>
</dbReference>
<dbReference type="InterPro" id="IPR028458">
    <property type="entry name" value="Twinfilin"/>
</dbReference>
<dbReference type="GO" id="GO:0003785">
    <property type="term" value="F:actin monomer binding"/>
    <property type="evidence" value="ECO:0007669"/>
    <property type="project" value="TreeGrafter"/>
</dbReference>
<dbReference type="GO" id="GO:0030042">
    <property type="term" value="P:actin filament depolymerization"/>
    <property type="evidence" value="ECO:0007669"/>
    <property type="project" value="TreeGrafter"/>
</dbReference>
<evidence type="ECO:0000256" key="4">
    <source>
        <dbReference type="ARBA" id="ARBA00022737"/>
    </source>
</evidence>
<keyword evidence="6" id="KW-0206">Cytoskeleton</keyword>
<evidence type="ECO:0000259" key="9">
    <source>
        <dbReference type="PROSITE" id="PS51263"/>
    </source>
</evidence>